<dbReference type="InterPro" id="IPR001036">
    <property type="entry name" value="Acrflvin-R"/>
</dbReference>
<dbReference type="PANTHER" id="PTHR32063:SF13">
    <property type="entry name" value="MULTIDRUG EFFLUX PUMP SUBUNIT ACRB-RELATED"/>
    <property type="match status" value="1"/>
</dbReference>
<dbReference type="PANTHER" id="PTHR32063">
    <property type="match status" value="1"/>
</dbReference>
<dbReference type="Proteomes" id="UP000461948">
    <property type="component" value="Unassembled WGS sequence"/>
</dbReference>
<accession>A0A7X2MIP6</accession>
<organism evidence="2 3">
    <name type="scientific">Enterobacter agglomerans</name>
    <name type="common">Erwinia herbicola</name>
    <name type="synonym">Pantoea agglomerans</name>
    <dbReference type="NCBI Taxonomy" id="549"/>
    <lineage>
        <taxon>Bacteria</taxon>
        <taxon>Pseudomonadati</taxon>
        <taxon>Pseudomonadota</taxon>
        <taxon>Gammaproteobacteria</taxon>
        <taxon>Enterobacterales</taxon>
        <taxon>Erwiniaceae</taxon>
        <taxon>Pantoea</taxon>
        <taxon>Pantoea agglomerans group</taxon>
    </lineage>
</organism>
<name>A0A7X2MIP6_ENTAG</name>
<dbReference type="GO" id="GO:0042910">
    <property type="term" value="F:xenobiotic transmembrane transporter activity"/>
    <property type="evidence" value="ECO:0007669"/>
    <property type="project" value="TreeGrafter"/>
</dbReference>
<dbReference type="Pfam" id="PF00873">
    <property type="entry name" value="ACR_tran"/>
    <property type="match status" value="1"/>
</dbReference>
<evidence type="ECO:0000313" key="2">
    <source>
        <dbReference type="EMBL" id="MSE13925.1"/>
    </source>
</evidence>
<feature type="transmembrane region" description="Helical" evidence="1">
    <location>
        <begin position="31"/>
        <end position="50"/>
    </location>
</feature>
<keyword evidence="1" id="KW-1133">Transmembrane helix</keyword>
<dbReference type="Gene3D" id="1.20.1640.10">
    <property type="entry name" value="Multidrug efflux transporter AcrB transmembrane domain"/>
    <property type="match status" value="1"/>
</dbReference>
<evidence type="ECO:0008006" key="4">
    <source>
        <dbReference type="Google" id="ProtNLM"/>
    </source>
</evidence>
<dbReference type="SUPFAM" id="SSF82866">
    <property type="entry name" value="Multidrug efflux transporter AcrB transmembrane domain"/>
    <property type="match status" value="1"/>
</dbReference>
<feature type="transmembrane region" description="Helical" evidence="1">
    <location>
        <begin position="62"/>
        <end position="84"/>
    </location>
</feature>
<proteinExistence type="predicted"/>
<gene>
    <name evidence="2" type="ORF">GKC49_01795</name>
</gene>
<keyword evidence="1" id="KW-0812">Transmembrane</keyword>
<reference evidence="2 3" key="1">
    <citation type="submission" date="2019-11" db="EMBL/GenBank/DDBJ databases">
        <title>Draft Genome Sequence of Plant Growth-Promoting Rhizosphere-Associated Bacteria.</title>
        <authorList>
            <person name="Vasilyev I.Y."/>
            <person name="Radchenko V."/>
            <person name="Ilnitskaya E.V."/>
        </authorList>
    </citation>
    <scope>NUCLEOTIDE SEQUENCE [LARGE SCALE GENOMIC DNA]</scope>
    <source>
        <strain evidence="2 3">VRA_MhP_f</strain>
    </source>
</reference>
<evidence type="ECO:0000256" key="1">
    <source>
        <dbReference type="SAM" id="Phobius"/>
    </source>
</evidence>
<dbReference type="AlphaFoldDB" id="A0A7X2MIP6"/>
<protein>
    <recommendedName>
        <fullName evidence="4">Acriflavine resistance protein B</fullName>
    </recommendedName>
</protein>
<dbReference type="EMBL" id="WKLC01000028">
    <property type="protein sequence ID" value="MSE13925.1"/>
    <property type="molecule type" value="Genomic_DNA"/>
</dbReference>
<sequence>MLEFARQLHENGKVLAEATLKAAGMRLRPSLMTSLAFMLGVVPLMTASGASAETQHVIDTSVFGGMINGALLAIFFVPLFCFGVKKVAGRFSRH</sequence>
<keyword evidence="1" id="KW-0472">Membrane</keyword>
<evidence type="ECO:0000313" key="3">
    <source>
        <dbReference type="Proteomes" id="UP000461948"/>
    </source>
</evidence>
<dbReference type="GO" id="GO:0005886">
    <property type="term" value="C:plasma membrane"/>
    <property type="evidence" value="ECO:0007669"/>
    <property type="project" value="TreeGrafter"/>
</dbReference>
<comment type="caution">
    <text evidence="2">The sequence shown here is derived from an EMBL/GenBank/DDBJ whole genome shotgun (WGS) entry which is preliminary data.</text>
</comment>